<dbReference type="InterPro" id="IPR001810">
    <property type="entry name" value="F-box_dom"/>
</dbReference>
<dbReference type="Pfam" id="PF00646">
    <property type="entry name" value="F-box"/>
    <property type="match status" value="1"/>
</dbReference>
<dbReference type="EnsemblPlants" id="TuG1812G0700004449.01.T01">
    <property type="protein sequence ID" value="TuG1812G0700004449.01.T01"/>
    <property type="gene ID" value="TuG1812G0700004449.01"/>
</dbReference>
<organism evidence="4 5">
    <name type="scientific">Triticum urartu</name>
    <name type="common">Red wild einkorn</name>
    <name type="synonym">Crithodium urartu</name>
    <dbReference type="NCBI Taxonomy" id="4572"/>
    <lineage>
        <taxon>Eukaryota</taxon>
        <taxon>Viridiplantae</taxon>
        <taxon>Streptophyta</taxon>
        <taxon>Embryophyta</taxon>
        <taxon>Tracheophyta</taxon>
        <taxon>Spermatophyta</taxon>
        <taxon>Magnoliopsida</taxon>
        <taxon>Liliopsida</taxon>
        <taxon>Poales</taxon>
        <taxon>Poaceae</taxon>
        <taxon>BOP clade</taxon>
        <taxon>Pooideae</taxon>
        <taxon>Triticodae</taxon>
        <taxon>Triticeae</taxon>
        <taxon>Triticinae</taxon>
        <taxon>Triticum</taxon>
    </lineage>
</organism>
<dbReference type="InterPro" id="IPR032675">
    <property type="entry name" value="LRR_dom_sf"/>
</dbReference>
<evidence type="ECO:0000259" key="3">
    <source>
        <dbReference type="Pfam" id="PF24758"/>
    </source>
</evidence>
<dbReference type="Gene3D" id="3.80.10.10">
    <property type="entry name" value="Ribonuclease Inhibitor"/>
    <property type="match status" value="1"/>
</dbReference>
<dbReference type="InterPro" id="IPR055411">
    <property type="entry name" value="LRR_FXL15/At3g58940/PEG3-like"/>
</dbReference>
<dbReference type="SUPFAM" id="SSF81383">
    <property type="entry name" value="F-box domain"/>
    <property type="match status" value="1"/>
</dbReference>
<evidence type="ECO:0000259" key="1">
    <source>
        <dbReference type="Pfam" id="PF00646"/>
    </source>
</evidence>
<evidence type="ECO:0000313" key="5">
    <source>
        <dbReference type="Proteomes" id="UP000015106"/>
    </source>
</evidence>
<dbReference type="Gramene" id="TuG1812G0700004449.01.T01">
    <property type="protein sequence ID" value="TuG1812G0700004449.01.T01"/>
    <property type="gene ID" value="TuG1812G0700004449.01"/>
</dbReference>
<dbReference type="PANTHER" id="PTHR32141:SF50">
    <property type="entry name" value="OS01G0706266 PROTEIN"/>
    <property type="match status" value="1"/>
</dbReference>
<dbReference type="InterPro" id="IPR055302">
    <property type="entry name" value="F-box_dom-containing"/>
</dbReference>
<dbReference type="InterPro" id="IPR036047">
    <property type="entry name" value="F-box-like_dom_sf"/>
</dbReference>
<reference evidence="4" key="2">
    <citation type="submission" date="2018-03" db="EMBL/GenBank/DDBJ databases">
        <title>The Triticum urartu genome reveals the dynamic nature of wheat genome evolution.</title>
        <authorList>
            <person name="Ling H."/>
            <person name="Ma B."/>
            <person name="Shi X."/>
            <person name="Liu H."/>
            <person name="Dong L."/>
            <person name="Sun H."/>
            <person name="Cao Y."/>
            <person name="Gao Q."/>
            <person name="Zheng S."/>
            <person name="Li Y."/>
            <person name="Yu Y."/>
            <person name="Du H."/>
            <person name="Qi M."/>
            <person name="Li Y."/>
            <person name="Yu H."/>
            <person name="Cui Y."/>
            <person name="Wang N."/>
            <person name="Chen C."/>
            <person name="Wu H."/>
            <person name="Zhao Y."/>
            <person name="Zhang J."/>
            <person name="Li Y."/>
            <person name="Zhou W."/>
            <person name="Zhang B."/>
            <person name="Hu W."/>
            <person name="Eijk M."/>
            <person name="Tang J."/>
            <person name="Witsenboer H."/>
            <person name="Zhao S."/>
            <person name="Li Z."/>
            <person name="Zhang A."/>
            <person name="Wang D."/>
            <person name="Liang C."/>
        </authorList>
    </citation>
    <scope>NUCLEOTIDE SEQUENCE [LARGE SCALE GENOMIC DNA]</scope>
    <source>
        <strain evidence="4">cv. G1812</strain>
    </source>
</reference>
<sequence>MDAEQLLPYIYTCLPEPPVSHTARLAARRTAPYHGVDRISGLSDALLHDIVSRLSFKEAARTAVLATRWRRVWLSAPLVLVDTHLLDHWPPTRADALAVSAAVSRALAAHPGPFRCVYLLCTPMDACHAKLKRWLRLMAAKGVQELVLVNRPCPREVNLPGTLFRIATLTRLYVGVWKFPDVACLGDASFPNLRELGIFGVVMEDGDVEAIVASSPVLEILNIQGSVKGLGLRLVSQSLLCVQIFDSVMESVVMADTPRLKRLILYKVRRSLNPASGLRTGINIGNAPNLKSFGYLEPGKCALEAGGTIIMPGMKPSASTMFTSVTTLSLNVRFGVHDDAKMVATFLKCFPNASSLHIRCERCDEPTGKLELNKFWDEVGPIVSIMLRVEIMTIREFRGEEGKMAFLKYFLQNARVLRHAVFIFRNPDLSSISRAKGRSIAGNLTNLTWGSTKDCGFMAYGSSDPEGGRPCCFKTGADFSCDPFCW</sequence>
<dbReference type="Pfam" id="PF24758">
    <property type="entry name" value="LRR_At5g56370"/>
    <property type="match status" value="1"/>
</dbReference>
<evidence type="ECO:0008006" key="6">
    <source>
        <dbReference type="Google" id="ProtNLM"/>
    </source>
</evidence>
<protein>
    <recommendedName>
        <fullName evidence="6">F-box domain-containing protein</fullName>
    </recommendedName>
</protein>
<reference evidence="5" key="1">
    <citation type="journal article" date="2013" name="Nature">
        <title>Draft genome of the wheat A-genome progenitor Triticum urartu.</title>
        <authorList>
            <person name="Ling H.Q."/>
            <person name="Zhao S."/>
            <person name="Liu D."/>
            <person name="Wang J."/>
            <person name="Sun H."/>
            <person name="Zhang C."/>
            <person name="Fan H."/>
            <person name="Li D."/>
            <person name="Dong L."/>
            <person name="Tao Y."/>
            <person name="Gao C."/>
            <person name="Wu H."/>
            <person name="Li Y."/>
            <person name="Cui Y."/>
            <person name="Guo X."/>
            <person name="Zheng S."/>
            <person name="Wang B."/>
            <person name="Yu K."/>
            <person name="Liang Q."/>
            <person name="Yang W."/>
            <person name="Lou X."/>
            <person name="Chen J."/>
            <person name="Feng M."/>
            <person name="Jian J."/>
            <person name="Zhang X."/>
            <person name="Luo G."/>
            <person name="Jiang Y."/>
            <person name="Liu J."/>
            <person name="Wang Z."/>
            <person name="Sha Y."/>
            <person name="Zhang B."/>
            <person name="Wu H."/>
            <person name="Tang D."/>
            <person name="Shen Q."/>
            <person name="Xue P."/>
            <person name="Zou S."/>
            <person name="Wang X."/>
            <person name="Liu X."/>
            <person name="Wang F."/>
            <person name="Yang Y."/>
            <person name="An X."/>
            <person name="Dong Z."/>
            <person name="Zhang K."/>
            <person name="Zhang X."/>
            <person name="Luo M.C."/>
            <person name="Dvorak J."/>
            <person name="Tong Y."/>
            <person name="Wang J."/>
            <person name="Yang H."/>
            <person name="Li Z."/>
            <person name="Wang D."/>
            <person name="Zhang A."/>
            <person name="Wang J."/>
        </authorList>
    </citation>
    <scope>NUCLEOTIDE SEQUENCE</scope>
    <source>
        <strain evidence="5">cv. G1812</strain>
    </source>
</reference>
<dbReference type="Pfam" id="PF08387">
    <property type="entry name" value="FBD"/>
    <property type="match status" value="1"/>
</dbReference>
<evidence type="ECO:0000313" key="4">
    <source>
        <dbReference type="EnsemblPlants" id="TuG1812G0700004449.01.T01"/>
    </source>
</evidence>
<keyword evidence="5" id="KW-1185">Reference proteome</keyword>
<name>A0A8R7R2X2_TRIUA</name>
<feature type="domain" description="F-box" evidence="1">
    <location>
        <begin position="39"/>
        <end position="77"/>
    </location>
</feature>
<evidence type="ECO:0000259" key="2">
    <source>
        <dbReference type="Pfam" id="PF08387"/>
    </source>
</evidence>
<dbReference type="InterPro" id="IPR006566">
    <property type="entry name" value="FBD"/>
</dbReference>
<feature type="domain" description="F-box/LRR-repeat protein 15/At3g58940/PEG3-like LRR" evidence="3">
    <location>
        <begin position="131"/>
        <end position="358"/>
    </location>
</feature>
<reference evidence="4" key="3">
    <citation type="submission" date="2022-06" db="UniProtKB">
        <authorList>
            <consortium name="EnsemblPlants"/>
        </authorList>
    </citation>
    <scope>IDENTIFICATION</scope>
</reference>
<feature type="domain" description="FBD" evidence="2">
    <location>
        <begin position="384"/>
        <end position="422"/>
    </location>
</feature>
<dbReference type="Proteomes" id="UP000015106">
    <property type="component" value="Chromosome 7"/>
</dbReference>
<accession>A0A8R7R2X2</accession>
<dbReference type="PANTHER" id="PTHR32141">
    <property type="match status" value="1"/>
</dbReference>
<dbReference type="AlphaFoldDB" id="A0A8R7R2X2"/>
<proteinExistence type="predicted"/>